<sequence length="264" mass="30623">MNVEDIYKNNIMAYFEGTVEEFMRFLGGYARNRVQSLTSAYRKKIGKCEECGSHTKQLDAAHLHGKERLVIIGEILKDFTEDGVVKIDLNVFQEIFDQAHQPLENVIRILCKPCHRAYDRRPETCTAEDERETGEEGKWMVSYIQETALKKKKALLILEEKLGKVLDNQTTIYSNINNVQSVWWLEPTLEKVKSGFHMVLHDQNLKRLLLFQIPAGGIYQPENVFSLRTDKDKVAAKFIIPLADSFKDRSGFDFTPYLMEEVYY</sequence>
<organism evidence="1 2">
    <name type="scientific">Odoribacter splanchnicus</name>
    <dbReference type="NCBI Taxonomy" id="28118"/>
    <lineage>
        <taxon>Bacteria</taxon>
        <taxon>Pseudomonadati</taxon>
        <taxon>Bacteroidota</taxon>
        <taxon>Bacteroidia</taxon>
        <taxon>Bacteroidales</taxon>
        <taxon>Odoribacteraceae</taxon>
        <taxon>Odoribacter</taxon>
    </lineage>
</organism>
<proteinExistence type="predicted"/>
<protein>
    <submittedName>
        <fullName evidence="1">Uncharacterized protein</fullName>
    </submittedName>
</protein>
<evidence type="ECO:0000313" key="1">
    <source>
        <dbReference type="EMBL" id="RGV22765.1"/>
    </source>
</evidence>
<reference evidence="1 2" key="1">
    <citation type="submission" date="2018-08" db="EMBL/GenBank/DDBJ databases">
        <title>A genome reference for cultivated species of the human gut microbiota.</title>
        <authorList>
            <person name="Zou Y."/>
            <person name="Xue W."/>
            <person name="Luo G."/>
        </authorList>
    </citation>
    <scope>NUCLEOTIDE SEQUENCE [LARGE SCALE GENOMIC DNA]</scope>
    <source>
        <strain evidence="1 2">AF14-6AC</strain>
    </source>
</reference>
<dbReference type="AlphaFoldDB" id="A0A412W9I9"/>
<evidence type="ECO:0000313" key="2">
    <source>
        <dbReference type="Proteomes" id="UP000283426"/>
    </source>
</evidence>
<dbReference type="EMBL" id="QRYW01000031">
    <property type="protein sequence ID" value="RGV22765.1"/>
    <property type="molecule type" value="Genomic_DNA"/>
</dbReference>
<comment type="caution">
    <text evidence="1">The sequence shown here is derived from an EMBL/GenBank/DDBJ whole genome shotgun (WGS) entry which is preliminary data.</text>
</comment>
<accession>A0A412W9I9</accession>
<name>A0A412W9I9_9BACT</name>
<dbReference type="Proteomes" id="UP000283426">
    <property type="component" value="Unassembled WGS sequence"/>
</dbReference>
<gene>
    <name evidence="1" type="ORF">DWW24_14160</name>
</gene>